<dbReference type="InterPro" id="IPR029032">
    <property type="entry name" value="AhpD-like"/>
</dbReference>
<evidence type="ECO:0000313" key="3">
    <source>
        <dbReference type="Proteomes" id="UP000267128"/>
    </source>
</evidence>
<evidence type="ECO:0000259" key="1">
    <source>
        <dbReference type="Pfam" id="PF02627"/>
    </source>
</evidence>
<dbReference type="Proteomes" id="UP000267128">
    <property type="component" value="Unassembled WGS sequence"/>
</dbReference>
<dbReference type="NCBIfam" id="TIGR00778">
    <property type="entry name" value="ahpD_dom"/>
    <property type="match status" value="1"/>
</dbReference>
<accession>A0A3N0CD04</accession>
<name>A0A3N0CD04_9ACTN</name>
<dbReference type="Pfam" id="PF02627">
    <property type="entry name" value="CMD"/>
    <property type="match status" value="1"/>
</dbReference>
<gene>
    <name evidence="2" type="ORF">EFK50_21135</name>
</gene>
<dbReference type="Gene3D" id="1.20.1290.10">
    <property type="entry name" value="AhpD-like"/>
    <property type="match status" value="1"/>
</dbReference>
<dbReference type="OrthoDB" id="9801997at2"/>
<feature type="domain" description="Carboxymuconolactone decarboxylase-like" evidence="1">
    <location>
        <begin position="6"/>
        <end position="91"/>
    </location>
</feature>
<dbReference type="InterPro" id="IPR003779">
    <property type="entry name" value="CMD-like"/>
</dbReference>
<sequence length="140" mass="15231">MSKIHPGVYRQMTKLDEECAAALAAAGVAPLLVELVKIRVSQLNGCGFCLRMHSRDALALGETADRLAVLAAWWETAYFTAQERAALGLAEQMTSLAVPESRSWDDGSLSDEQTSAVAWLVTVMNAWNRVAITSHYPVLP</sequence>
<proteinExistence type="predicted"/>
<dbReference type="GO" id="GO:0051920">
    <property type="term" value="F:peroxiredoxin activity"/>
    <property type="evidence" value="ECO:0007669"/>
    <property type="project" value="InterPro"/>
</dbReference>
<evidence type="ECO:0000313" key="2">
    <source>
        <dbReference type="EMBL" id="RNL60873.1"/>
    </source>
</evidence>
<protein>
    <submittedName>
        <fullName evidence="2">Carboxymuconolactone decarboxylase family protein</fullName>
    </submittedName>
</protein>
<comment type="caution">
    <text evidence="2">The sequence shown here is derived from an EMBL/GenBank/DDBJ whole genome shotgun (WGS) entry which is preliminary data.</text>
</comment>
<organism evidence="2 3">
    <name type="scientific">Nocardioides marmoriginsengisoli</name>
    <dbReference type="NCBI Taxonomy" id="661483"/>
    <lineage>
        <taxon>Bacteria</taxon>
        <taxon>Bacillati</taxon>
        <taxon>Actinomycetota</taxon>
        <taxon>Actinomycetes</taxon>
        <taxon>Propionibacteriales</taxon>
        <taxon>Nocardioidaceae</taxon>
        <taxon>Nocardioides</taxon>
    </lineage>
</organism>
<dbReference type="SUPFAM" id="SSF69118">
    <property type="entry name" value="AhpD-like"/>
    <property type="match status" value="1"/>
</dbReference>
<dbReference type="AlphaFoldDB" id="A0A3N0CD04"/>
<dbReference type="PANTHER" id="PTHR34846">
    <property type="entry name" value="4-CARBOXYMUCONOLACTONE DECARBOXYLASE FAMILY PROTEIN (AFU_ORTHOLOGUE AFUA_6G11590)"/>
    <property type="match status" value="1"/>
</dbReference>
<dbReference type="EMBL" id="RJSE01000009">
    <property type="protein sequence ID" value="RNL60873.1"/>
    <property type="molecule type" value="Genomic_DNA"/>
</dbReference>
<dbReference type="InterPro" id="IPR004675">
    <property type="entry name" value="AhpD_core"/>
</dbReference>
<keyword evidence="3" id="KW-1185">Reference proteome</keyword>
<dbReference type="PANTHER" id="PTHR34846:SF5">
    <property type="entry name" value="CARBOXYMUCONOLACTONE DECARBOXYLASE-LIKE DOMAIN-CONTAINING PROTEIN"/>
    <property type="match status" value="1"/>
</dbReference>
<reference evidence="2 3" key="1">
    <citation type="submission" date="2018-11" db="EMBL/GenBank/DDBJ databases">
        <authorList>
            <person name="Li F."/>
        </authorList>
    </citation>
    <scope>NUCLEOTIDE SEQUENCE [LARGE SCALE GENOMIC DNA]</scope>
    <source>
        <strain evidence="2 3">Gsoil 097</strain>
    </source>
</reference>